<dbReference type="PANTHER" id="PTHR45138:SF9">
    <property type="entry name" value="DIGUANYLATE CYCLASE DGCM-RELATED"/>
    <property type="match status" value="1"/>
</dbReference>
<accession>A0A1B1AHU2</accession>
<dbReference type="Pfam" id="PF00990">
    <property type="entry name" value="GGDEF"/>
    <property type="match status" value="1"/>
</dbReference>
<gene>
    <name evidence="4" type="ORF">ATE48_09430</name>
</gene>
<sequence>MFEDTMLRRINDAGADKSDLCLVMFDIDLFRRLNETWGHSLGDQVLRYIAAVLRAHAQGDVLAARYGGEEFAMIMPRTNLYLAEALAARVGKAV</sequence>
<feature type="domain" description="GGDEF" evidence="3">
    <location>
        <begin position="18"/>
        <end position="94"/>
    </location>
</feature>
<keyword evidence="5" id="KW-1185">Reference proteome</keyword>
<dbReference type="CDD" id="cd01949">
    <property type="entry name" value="GGDEF"/>
    <property type="match status" value="1"/>
</dbReference>
<dbReference type="NCBIfam" id="TIGR00254">
    <property type="entry name" value="GGDEF"/>
    <property type="match status" value="1"/>
</dbReference>
<dbReference type="GO" id="GO:0043709">
    <property type="term" value="P:cell adhesion involved in single-species biofilm formation"/>
    <property type="evidence" value="ECO:0007669"/>
    <property type="project" value="TreeGrafter"/>
</dbReference>
<dbReference type="InParanoid" id="A0A1B1AHU2"/>
<dbReference type="GO" id="GO:0005886">
    <property type="term" value="C:plasma membrane"/>
    <property type="evidence" value="ECO:0007669"/>
    <property type="project" value="TreeGrafter"/>
</dbReference>
<dbReference type="InterPro" id="IPR043128">
    <property type="entry name" value="Rev_trsase/Diguanyl_cyclase"/>
</dbReference>
<dbReference type="PROSITE" id="PS50887">
    <property type="entry name" value="GGDEF"/>
    <property type="match status" value="1"/>
</dbReference>
<dbReference type="InterPro" id="IPR050469">
    <property type="entry name" value="Diguanylate_Cyclase"/>
</dbReference>
<dbReference type="AlphaFoldDB" id="A0A1B1AHU2"/>
<dbReference type="SUPFAM" id="SSF55073">
    <property type="entry name" value="Nucleotide cyclase"/>
    <property type="match status" value="1"/>
</dbReference>
<evidence type="ECO:0000256" key="1">
    <source>
        <dbReference type="ARBA" id="ARBA00012528"/>
    </source>
</evidence>
<evidence type="ECO:0000256" key="2">
    <source>
        <dbReference type="ARBA" id="ARBA00034247"/>
    </source>
</evidence>
<comment type="catalytic activity">
    <reaction evidence="2">
        <text>2 GTP = 3',3'-c-di-GMP + 2 diphosphate</text>
        <dbReference type="Rhea" id="RHEA:24898"/>
        <dbReference type="ChEBI" id="CHEBI:33019"/>
        <dbReference type="ChEBI" id="CHEBI:37565"/>
        <dbReference type="ChEBI" id="CHEBI:58805"/>
        <dbReference type="EC" id="2.7.7.65"/>
    </reaction>
</comment>
<evidence type="ECO:0000259" key="3">
    <source>
        <dbReference type="PROSITE" id="PS50887"/>
    </source>
</evidence>
<evidence type="ECO:0000313" key="4">
    <source>
        <dbReference type="EMBL" id="ANP46125.1"/>
    </source>
</evidence>
<dbReference type="PANTHER" id="PTHR45138">
    <property type="entry name" value="REGULATORY COMPONENTS OF SENSORY TRANSDUCTION SYSTEM"/>
    <property type="match status" value="1"/>
</dbReference>
<dbReference type="GO" id="GO:0052621">
    <property type="term" value="F:diguanylate cyclase activity"/>
    <property type="evidence" value="ECO:0007669"/>
    <property type="project" value="UniProtKB-EC"/>
</dbReference>
<protein>
    <recommendedName>
        <fullName evidence="1">diguanylate cyclase</fullName>
        <ecNumber evidence="1">2.7.7.65</ecNumber>
    </recommendedName>
</protein>
<reference evidence="4 5" key="1">
    <citation type="submission" date="2015-11" db="EMBL/GenBank/DDBJ databases">
        <title>Whole-Genome Sequence of Candidatus Oderbacter manganicum from the National Park Lower Oder Valley, Germany.</title>
        <authorList>
            <person name="Braun B."/>
            <person name="Liere K."/>
            <person name="Szewzyk U."/>
        </authorList>
    </citation>
    <scope>NUCLEOTIDE SEQUENCE [LARGE SCALE GENOMIC DNA]</scope>
    <source>
        <strain evidence="4 5">OTSz_A_272</strain>
    </source>
</reference>
<dbReference type="InterPro" id="IPR000160">
    <property type="entry name" value="GGDEF_dom"/>
</dbReference>
<dbReference type="GO" id="GO:1902201">
    <property type="term" value="P:negative regulation of bacterial-type flagellum-dependent cell motility"/>
    <property type="evidence" value="ECO:0007669"/>
    <property type="project" value="TreeGrafter"/>
</dbReference>
<dbReference type="InterPro" id="IPR029787">
    <property type="entry name" value="Nucleotide_cyclase"/>
</dbReference>
<dbReference type="STRING" id="1759059.ATE48_09430"/>
<evidence type="ECO:0000313" key="5">
    <source>
        <dbReference type="Proteomes" id="UP000092498"/>
    </source>
</evidence>
<dbReference type="KEGG" id="cbot:ATE48_09430"/>
<dbReference type="Gene3D" id="3.30.70.270">
    <property type="match status" value="1"/>
</dbReference>
<proteinExistence type="predicted"/>
<name>A0A1B1AHU2_9PROT</name>
<dbReference type="EC" id="2.7.7.65" evidence="1"/>
<organism evidence="4 5">
    <name type="scientific">Candidatus Viadribacter manganicus</name>
    <dbReference type="NCBI Taxonomy" id="1759059"/>
    <lineage>
        <taxon>Bacteria</taxon>
        <taxon>Pseudomonadati</taxon>
        <taxon>Pseudomonadota</taxon>
        <taxon>Alphaproteobacteria</taxon>
        <taxon>Hyphomonadales</taxon>
        <taxon>Hyphomonadaceae</taxon>
        <taxon>Candidatus Viadribacter</taxon>
    </lineage>
</organism>
<dbReference type="Proteomes" id="UP000092498">
    <property type="component" value="Chromosome"/>
</dbReference>
<dbReference type="EMBL" id="CP013244">
    <property type="protein sequence ID" value="ANP46125.1"/>
    <property type="molecule type" value="Genomic_DNA"/>
</dbReference>